<dbReference type="EMBL" id="CM055744">
    <property type="protein sequence ID" value="KAJ7999032.1"/>
    <property type="molecule type" value="Genomic_DNA"/>
</dbReference>
<comment type="caution">
    <text evidence="1">The sequence shown here is derived from an EMBL/GenBank/DDBJ whole genome shotgun (WGS) entry which is preliminary data.</text>
</comment>
<organism evidence="1 2">
    <name type="scientific">Dallia pectoralis</name>
    <name type="common">Alaska blackfish</name>
    <dbReference type="NCBI Taxonomy" id="75939"/>
    <lineage>
        <taxon>Eukaryota</taxon>
        <taxon>Metazoa</taxon>
        <taxon>Chordata</taxon>
        <taxon>Craniata</taxon>
        <taxon>Vertebrata</taxon>
        <taxon>Euteleostomi</taxon>
        <taxon>Actinopterygii</taxon>
        <taxon>Neopterygii</taxon>
        <taxon>Teleostei</taxon>
        <taxon>Protacanthopterygii</taxon>
        <taxon>Esociformes</taxon>
        <taxon>Umbridae</taxon>
        <taxon>Dallia</taxon>
    </lineage>
</organism>
<keyword evidence="2" id="KW-1185">Reference proteome</keyword>
<protein>
    <submittedName>
        <fullName evidence="1">Uncharacterized protein</fullName>
    </submittedName>
</protein>
<gene>
    <name evidence="1" type="ORF">DPEC_G00211180</name>
</gene>
<name>A0ACC2G641_DALPE</name>
<proteinExistence type="predicted"/>
<evidence type="ECO:0000313" key="1">
    <source>
        <dbReference type="EMBL" id="KAJ7999032.1"/>
    </source>
</evidence>
<reference evidence="1" key="1">
    <citation type="submission" date="2021-05" db="EMBL/GenBank/DDBJ databases">
        <authorList>
            <person name="Pan Q."/>
            <person name="Jouanno E."/>
            <person name="Zahm M."/>
            <person name="Klopp C."/>
            <person name="Cabau C."/>
            <person name="Louis A."/>
            <person name="Berthelot C."/>
            <person name="Parey E."/>
            <person name="Roest Crollius H."/>
            <person name="Montfort J."/>
            <person name="Robinson-Rechavi M."/>
            <person name="Bouchez O."/>
            <person name="Lampietro C."/>
            <person name="Lopez Roques C."/>
            <person name="Donnadieu C."/>
            <person name="Postlethwait J."/>
            <person name="Bobe J."/>
            <person name="Dillon D."/>
            <person name="Chandos A."/>
            <person name="von Hippel F."/>
            <person name="Guiguen Y."/>
        </authorList>
    </citation>
    <scope>NUCLEOTIDE SEQUENCE</scope>
    <source>
        <strain evidence="1">YG-Jan2019</strain>
    </source>
</reference>
<dbReference type="Proteomes" id="UP001157502">
    <property type="component" value="Chromosome 17"/>
</dbReference>
<sequence length="100" mass="10843">MSVLFLCGGMSARELGDVRIQFNDVRNLRRRRHLDLRRLTGELMVSSRSTLFALYLLPAGSDSWPTAVGHGPHSASQSPLLPSCEQLVSPNGAGLEPAIS</sequence>
<accession>A0ACC2G641</accession>
<evidence type="ECO:0000313" key="2">
    <source>
        <dbReference type="Proteomes" id="UP001157502"/>
    </source>
</evidence>